<dbReference type="RefSeq" id="WP_200504856.1">
    <property type="nucleotide sequence ID" value="NZ_JAEHFX010000002.1"/>
</dbReference>
<protein>
    <submittedName>
        <fullName evidence="2">DUF4199 domain-containing protein</fullName>
    </submittedName>
</protein>
<comment type="caution">
    <text evidence="2">The sequence shown here is derived from an EMBL/GenBank/DDBJ whole genome shotgun (WGS) entry which is preliminary data.</text>
</comment>
<feature type="transmembrane region" description="Helical" evidence="1">
    <location>
        <begin position="151"/>
        <end position="169"/>
    </location>
</feature>
<keyword evidence="1" id="KW-1133">Transmembrane helix</keyword>
<sequence>MLDQAIIRTGIKFGVSCALAGFLVVLVLYFAGLNPYGQLIMWGWIFIPVAVFWGLSYFKKFNDQQLSFMKALKVGFSIAFYSALCSAMLLYVFSIVAGFEPIQRHITEMKALMDASREAALQSKVMTKEAFDQTYAQLDKTTPYMLAFDDFIKKFFVGFLSAVVGAVFFRK</sequence>
<organism evidence="2 3">
    <name type="scientific">Adhaeribacter terrigena</name>
    <dbReference type="NCBI Taxonomy" id="2793070"/>
    <lineage>
        <taxon>Bacteria</taxon>
        <taxon>Pseudomonadati</taxon>
        <taxon>Bacteroidota</taxon>
        <taxon>Cytophagia</taxon>
        <taxon>Cytophagales</taxon>
        <taxon>Hymenobacteraceae</taxon>
        <taxon>Adhaeribacter</taxon>
    </lineage>
</organism>
<dbReference type="Proteomes" id="UP000644147">
    <property type="component" value="Unassembled WGS sequence"/>
</dbReference>
<evidence type="ECO:0000313" key="3">
    <source>
        <dbReference type="Proteomes" id="UP000644147"/>
    </source>
</evidence>
<reference evidence="2 3" key="1">
    <citation type="submission" date="2020-12" db="EMBL/GenBank/DDBJ databases">
        <title>Bacterial novel species Adhaeribacter sp. BT258 isolated from soil.</title>
        <authorList>
            <person name="Jung H.-Y."/>
        </authorList>
    </citation>
    <scope>NUCLEOTIDE SEQUENCE [LARGE SCALE GENOMIC DNA]</scope>
    <source>
        <strain evidence="2 3">BT258</strain>
    </source>
</reference>
<gene>
    <name evidence="2" type="ORF">I5M27_04075</name>
</gene>
<evidence type="ECO:0000313" key="2">
    <source>
        <dbReference type="EMBL" id="MBK0402147.1"/>
    </source>
</evidence>
<dbReference type="InterPro" id="IPR025250">
    <property type="entry name" value="DUF4199"/>
</dbReference>
<feature type="transmembrane region" description="Helical" evidence="1">
    <location>
        <begin position="39"/>
        <end position="58"/>
    </location>
</feature>
<name>A0ABS1BYA2_9BACT</name>
<keyword evidence="1" id="KW-0812">Transmembrane</keyword>
<feature type="transmembrane region" description="Helical" evidence="1">
    <location>
        <begin position="78"/>
        <end position="99"/>
    </location>
</feature>
<keyword evidence="1" id="KW-0472">Membrane</keyword>
<dbReference type="EMBL" id="JAEHFX010000002">
    <property type="protein sequence ID" value="MBK0402147.1"/>
    <property type="molecule type" value="Genomic_DNA"/>
</dbReference>
<dbReference type="Pfam" id="PF13858">
    <property type="entry name" value="DUF4199"/>
    <property type="match status" value="1"/>
</dbReference>
<evidence type="ECO:0000256" key="1">
    <source>
        <dbReference type="SAM" id="Phobius"/>
    </source>
</evidence>
<keyword evidence="3" id="KW-1185">Reference proteome</keyword>
<accession>A0ABS1BYA2</accession>
<feature type="transmembrane region" description="Helical" evidence="1">
    <location>
        <begin position="12"/>
        <end position="33"/>
    </location>
</feature>
<proteinExistence type="predicted"/>